<dbReference type="EMBL" id="QQOH01000001">
    <property type="protein sequence ID" value="RDE24629.1"/>
    <property type="molecule type" value="Genomic_DNA"/>
</dbReference>
<dbReference type="Pfam" id="PF09836">
    <property type="entry name" value="DUF2063"/>
    <property type="match status" value="1"/>
</dbReference>
<organism evidence="2 3">
    <name type="scientific">Motiliproteus coralliicola</name>
    <dbReference type="NCBI Taxonomy" id="2283196"/>
    <lineage>
        <taxon>Bacteria</taxon>
        <taxon>Pseudomonadati</taxon>
        <taxon>Pseudomonadota</taxon>
        <taxon>Gammaproteobacteria</taxon>
        <taxon>Oceanospirillales</taxon>
        <taxon>Oceanospirillaceae</taxon>
        <taxon>Motiliproteus</taxon>
    </lineage>
</organism>
<dbReference type="Proteomes" id="UP000253769">
    <property type="component" value="Unassembled WGS sequence"/>
</dbReference>
<evidence type="ECO:0000313" key="2">
    <source>
        <dbReference type="EMBL" id="RDE24629.1"/>
    </source>
</evidence>
<reference evidence="2 3" key="1">
    <citation type="submission" date="2018-07" db="EMBL/GenBank/DDBJ databases">
        <title>Motiliproteus coralliicola sp. nov., a bacterium isolated from Coral.</title>
        <authorList>
            <person name="Wang G."/>
        </authorList>
    </citation>
    <scope>NUCLEOTIDE SEQUENCE [LARGE SCALE GENOMIC DNA]</scope>
    <source>
        <strain evidence="2 3">C34</strain>
    </source>
</reference>
<proteinExistence type="predicted"/>
<feature type="domain" description="Putative DNA-binding" evidence="1">
    <location>
        <begin position="5"/>
        <end position="86"/>
    </location>
</feature>
<gene>
    <name evidence="2" type="ORF">DV711_03305</name>
</gene>
<dbReference type="OrthoDB" id="4146344at2"/>
<evidence type="ECO:0000259" key="1">
    <source>
        <dbReference type="Pfam" id="PF09836"/>
    </source>
</evidence>
<dbReference type="RefSeq" id="WP_114694216.1">
    <property type="nucleotide sequence ID" value="NZ_QQOH01000001.1"/>
</dbReference>
<comment type="caution">
    <text evidence="2">The sequence shown here is derived from an EMBL/GenBank/DDBJ whole genome shotgun (WGS) entry which is preliminary data.</text>
</comment>
<accession>A0A369WU93</accession>
<keyword evidence="3" id="KW-1185">Reference proteome</keyword>
<dbReference type="AlphaFoldDB" id="A0A369WU93"/>
<name>A0A369WU93_9GAMM</name>
<sequence length="251" mass="28529">MMTDQQRLIAAIFGDEGSDQFDPKGLAVYQRNLRATARRALKISFPTVVQLIGDELFQQASDRLLVVSPPIEGDWGLWGRGFADLLDQLPELESYPYVGDCARLDFTVHMASREPRSNVDFDSLQLLGSKPIEQLRLQLSESVKLLESDYPIVDIWVAHQEETPDPQEWFDAAKEKMQRGQGQCGLIYRAQHRPEVRQLGATEQRWFGALREGRTLSEALELTLQSDFDFEEWLPIAVSQQLIAGIHSSQQ</sequence>
<evidence type="ECO:0000313" key="3">
    <source>
        <dbReference type="Proteomes" id="UP000253769"/>
    </source>
</evidence>
<dbReference type="InterPro" id="IPR018640">
    <property type="entry name" value="DUF2063"/>
</dbReference>
<protein>
    <submittedName>
        <fullName evidence="2">DUF2063 domain-containing protein</fullName>
    </submittedName>
</protein>